<dbReference type="EMBL" id="CP014806">
    <property type="protein sequence ID" value="AMW98837.1"/>
    <property type="molecule type" value="Genomic_DNA"/>
</dbReference>
<sequence>MLVFTLFLLFFLSLMLIGLIFSIIFLVSFIKEMIENKRNGLPIWNDRTKIVVLVAIVLIVSIFSMKCIFKVLNI</sequence>
<feature type="transmembrane region" description="Helical" evidence="1">
    <location>
        <begin position="50"/>
        <end position="72"/>
    </location>
</feature>
<organism evidence="2 3">
    <name type="scientific">Rummeliibacillus stabekisii</name>
    <dbReference type="NCBI Taxonomy" id="241244"/>
    <lineage>
        <taxon>Bacteria</taxon>
        <taxon>Bacillati</taxon>
        <taxon>Bacillota</taxon>
        <taxon>Bacilli</taxon>
        <taxon>Bacillales</taxon>
        <taxon>Caryophanaceae</taxon>
        <taxon>Rummeliibacillus</taxon>
    </lineage>
</organism>
<accession>A0A143HAU1</accession>
<reference evidence="3" key="2">
    <citation type="submission" date="2016-03" db="EMBL/GenBank/DDBJ databases">
        <authorList>
            <person name="Ploux O."/>
        </authorList>
    </citation>
    <scope>NUCLEOTIDE SEQUENCE [LARGE SCALE GENOMIC DNA]</scope>
    <source>
        <strain evidence="3">PP9</strain>
    </source>
</reference>
<evidence type="ECO:0000256" key="1">
    <source>
        <dbReference type="SAM" id="Phobius"/>
    </source>
</evidence>
<evidence type="ECO:0000313" key="2">
    <source>
        <dbReference type="EMBL" id="AMW98837.1"/>
    </source>
</evidence>
<keyword evidence="3" id="KW-1185">Reference proteome</keyword>
<keyword evidence="1" id="KW-1133">Transmembrane helix</keyword>
<keyword evidence="1" id="KW-0812">Transmembrane</keyword>
<dbReference type="AlphaFoldDB" id="A0A143HAU1"/>
<reference evidence="2 3" key="1">
    <citation type="journal article" date="2016" name="Genome Announc.">
        <title>Whole-Genome Sequence of Rummeliibacillus stabekisii Strain PP9 Isolated from Antarctic Soil.</title>
        <authorList>
            <person name="da Mota F.F."/>
            <person name="Vollu R.E."/>
            <person name="Jurelevicius D."/>
            <person name="Seldin L."/>
        </authorList>
    </citation>
    <scope>NUCLEOTIDE SEQUENCE [LARGE SCALE GENOMIC DNA]</scope>
    <source>
        <strain evidence="2 3">PP9</strain>
    </source>
</reference>
<name>A0A143HAU1_9BACL</name>
<gene>
    <name evidence="2" type="ORF">ATY39_04875</name>
</gene>
<dbReference type="Proteomes" id="UP000076021">
    <property type="component" value="Chromosome"/>
</dbReference>
<proteinExistence type="predicted"/>
<keyword evidence="1" id="KW-0472">Membrane</keyword>
<evidence type="ECO:0000313" key="3">
    <source>
        <dbReference type="Proteomes" id="UP000076021"/>
    </source>
</evidence>
<protein>
    <submittedName>
        <fullName evidence="2">Uncharacterized protein</fullName>
    </submittedName>
</protein>
<feature type="transmembrane region" description="Helical" evidence="1">
    <location>
        <begin position="6"/>
        <end position="30"/>
    </location>
</feature>
<dbReference type="KEGG" id="rst:ATY39_04875"/>